<reference evidence="4" key="1">
    <citation type="submission" date="2013-09" db="EMBL/GenBank/DDBJ databases">
        <title>Corchorus olitorius genome sequencing.</title>
        <authorList>
            <person name="Alam M."/>
            <person name="Haque M.S."/>
            <person name="Islam M.S."/>
            <person name="Emdad E.M."/>
            <person name="Islam M.M."/>
            <person name="Ahmed B."/>
            <person name="Halim A."/>
            <person name="Hossen Q.M.M."/>
            <person name="Hossain M.Z."/>
            <person name="Ahmed R."/>
            <person name="Khan M.M."/>
            <person name="Islam R."/>
            <person name="Rashid M.M."/>
            <person name="Khan S.A."/>
            <person name="Rahman M.S."/>
            <person name="Alam M."/>
            <person name="Yahiya A.S."/>
            <person name="Khan M.S."/>
            <person name="Azam M.S."/>
            <person name="Haque T."/>
            <person name="Lashkar M.Z.H."/>
            <person name="Akhand A.I."/>
            <person name="Morshed G."/>
            <person name="Roy S."/>
            <person name="Uddin K.S."/>
            <person name="Rabeya T."/>
            <person name="Hossain A.S."/>
            <person name="Chowdhury A."/>
            <person name="Snigdha A.R."/>
            <person name="Mortoza M.S."/>
            <person name="Matin S.A."/>
            <person name="Hoque S.M.E."/>
            <person name="Islam M.K."/>
            <person name="Roy D.K."/>
            <person name="Haider R."/>
            <person name="Moosa M.M."/>
            <person name="Elias S.M."/>
            <person name="Hasan A.M."/>
            <person name="Jahan S."/>
            <person name="Shafiuddin M."/>
            <person name="Mahmood N."/>
            <person name="Shommy N.S."/>
        </authorList>
    </citation>
    <scope>NUCLEOTIDE SEQUENCE [LARGE SCALE GENOMIC DNA]</scope>
    <source>
        <strain evidence="4">cv. O-4</strain>
    </source>
</reference>
<keyword evidence="2" id="KW-0472">Membrane</keyword>
<dbReference type="EMBL" id="AWUE01016331">
    <property type="protein sequence ID" value="OMO92756.1"/>
    <property type="molecule type" value="Genomic_DNA"/>
</dbReference>
<evidence type="ECO:0000256" key="2">
    <source>
        <dbReference type="SAM" id="Phobius"/>
    </source>
</evidence>
<feature type="transmembrane region" description="Helical" evidence="2">
    <location>
        <begin position="35"/>
        <end position="53"/>
    </location>
</feature>
<proteinExistence type="predicted"/>
<sequence length="184" mass="22066">MVVDKEAMMKKTSFWLERTLLIGLLYLAVEGDKKHFLPMLAALILHDFILFIVKDVVYSSFKAQSFDSEKRWKLKSINPMDINSIKSGEKVNYHNYLNYIDDEGDPELGRKENHEVLVACEKCKQEAMKAKGKYKEKYKKKLMEKEEKFKKDKSCLKDQHDEDRDKWEQERKLLKKKYEEMRWT</sequence>
<evidence type="ECO:0000313" key="3">
    <source>
        <dbReference type="EMBL" id="OMO92756.1"/>
    </source>
</evidence>
<gene>
    <name evidence="3" type="ORF">COLO4_17350</name>
</gene>
<feature type="region of interest" description="Disordered" evidence="1">
    <location>
        <begin position="147"/>
        <end position="167"/>
    </location>
</feature>
<keyword evidence="4" id="KW-1185">Reference proteome</keyword>
<organism evidence="3 4">
    <name type="scientific">Corchorus olitorius</name>
    <dbReference type="NCBI Taxonomy" id="93759"/>
    <lineage>
        <taxon>Eukaryota</taxon>
        <taxon>Viridiplantae</taxon>
        <taxon>Streptophyta</taxon>
        <taxon>Embryophyta</taxon>
        <taxon>Tracheophyta</taxon>
        <taxon>Spermatophyta</taxon>
        <taxon>Magnoliopsida</taxon>
        <taxon>eudicotyledons</taxon>
        <taxon>Gunneridae</taxon>
        <taxon>Pentapetalae</taxon>
        <taxon>rosids</taxon>
        <taxon>malvids</taxon>
        <taxon>Malvales</taxon>
        <taxon>Malvaceae</taxon>
        <taxon>Grewioideae</taxon>
        <taxon>Apeibeae</taxon>
        <taxon>Corchorus</taxon>
    </lineage>
</organism>
<accession>A0A1R3JD81</accession>
<dbReference type="AlphaFoldDB" id="A0A1R3JD81"/>
<evidence type="ECO:0000256" key="1">
    <source>
        <dbReference type="SAM" id="MobiDB-lite"/>
    </source>
</evidence>
<dbReference type="Proteomes" id="UP000187203">
    <property type="component" value="Unassembled WGS sequence"/>
</dbReference>
<evidence type="ECO:0000313" key="4">
    <source>
        <dbReference type="Proteomes" id="UP000187203"/>
    </source>
</evidence>
<keyword evidence="2" id="KW-0812">Transmembrane</keyword>
<feature type="transmembrane region" description="Helical" evidence="2">
    <location>
        <begin position="12"/>
        <end position="29"/>
    </location>
</feature>
<dbReference type="OrthoDB" id="1000090at2759"/>
<keyword evidence="2" id="KW-1133">Transmembrane helix</keyword>
<name>A0A1R3JD81_9ROSI</name>
<protein>
    <submittedName>
        <fullName evidence="3">Uncharacterized protein</fullName>
    </submittedName>
</protein>
<comment type="caution">
    <text evidence="3">The sequence shown here is derived from an EMBL/GenBank/DDBJ whole genome shotgun (WGS) entry which is preliminary data.</text>
</comment>